<organism evidence="1 2">
    <name type="scientific">Sphingobium yanoikuyae</name>
    <name type="common">Sphingomonas yanoikuyae</name>
    <dbReference type="NCBI Taxonomy" id="13690"/>
    <lineage>
        <taxon>Bacteria</taxon>
        <taxon>Pseudomonadati</taxon>
        <taxon>Pseudomonadota</taxon>
        <taxon>Alphaproteobacteria</taxon>
        <taxon>Sphingomonadales</taxon>
        <taxon>Sphingomonadaceae</taxon>
        <taxon>Sphingobium</taxon>
    </lineage>
</organism>
<reference evidence="1 2" key="1">
    <citation type="submission" date="2020-07" db="EMBL/GenBank/DDBJ databases">
        <title>Whole genome sequence of Sphingobium yanoikuyae A3.</title>
        <authorList>
            <person name="Han S.-S."/>
        </authorList>
    </citation>
    <scope>NUCLEOTIDE SEQUENCE [LARGE SCALE GENOMIC DNA]</scope>
    <source>
        <strain evidence="1 2">A3</strain>
    </source>
</reference>
<name>A0A9X7UIZ5_SPHYA</name>
<accession>A0A9X7UIZ5</accession>
<sequence length="202" mass="22491">MQTPPFAKTLFKCDDPTSLKLENGNRFIRKLPDDRSLGYLHKLFTPLDDAGLESLHQALEQPLPADFTSFLQWSNGASLFDNKIYLFGLIGSLSRDLSPEKQQPISIDDNNRIFAATNGARWAEGWRVIGSVVGWSSSYAIELHRDGRCAITSEQIARSMPSFTQCLSTVIDRVDACFSCDGIIDRSHAELESALAILVRPQ</sequence>
<dbReference type="AlphaFoldDB" id="A0A9X7UIZ5"/>
<gene>
    <name evidence="1" type="ORF">H3V42_09615</name>
</gene>
<evidence type="ECO:0000313" key="2">
    <source>
        <dbReference type="Proteomes" id="UP000515377"/>
    </source>
</evidence>
<protein>
    <submittedName>
        <fullName evidence="1">SMI1/KNR4 family protein</fullName>
    </submittedName>
</protein>
<proteinExistence type="predicted"/>
<dbReference type="EMBL" id="CP060122">
    <property type="protein sequence ID" value="QNG47805.1"/>
    <property type="molecule type" value="Genomic_DNA"/>
</dbReference>
<dbReference type="SUPFAM" id="SSF160631">
    <property type="entry name" value="SMI1/KNR4-like"/>
    <property type="match status" value="1"/>
</dbReference>
<dbReference type="Proteomes" id="UP000515377">
    <property type="component" value="Chromosome"/>
</dbReference>
<dbReference type="RefSeq" id="WP_138984400.1">
    <property type="nucleotide sequence ID" value="NZ_JBCNKW010000002.1"/>
</dbReference>
<dbReference type="InterPro" id="IPR037883">
    <property type="entry name" value="Knr4/Smi1-like_sf"/>
</dbReference>
<evidence type="ECO:0000313" key="1">
    <source>
        <dbReference type="EMBL" id="QNG47805.1"/>
    </source>
</evidence>